<gene>
    <name evidence="1" type="ORF">NSMM_480104</name>
</gene>
<dbReference type="EMBL" id="FMWO01000056">
    <property type="protein sequence ID" value="SCZ86102.1"/>
    <property type="molecule type" value="Genomic_DNA"/>
</dbReference>
<dbReference type="Proteomes" id="UP000198729">
    <property type="component" value="Unassembled WGS sequence"/>
</dbReference>
<protein>
    <submittedName>
        <fullName evidence="1">Uncharacterized protein</fullName>
    </submittedName>
</protein>
<proteinExistence type="predicted"/>
<evidence type="ECO:0000313" key="2">
    <source>
        <dbReference type="Proteomes" id="UP000198729"/>
    </source>
</evidence>
<evidence type="ECO:0000313" key="1">
    <source>
        <dbReference type="EMBL" id="SCZ86102.1"/>
    </source>
</evidence>
<sequence>MLQPVFVTQFTRQIQLLRPVKDAPLSFAWIMTKLSLAGARDNHRNRTQIRRSAETNLFF</sequence>
<name>A0A1G5SG63_9PROT</name>
<keyword evidence="2" id="KW-1185">Reference proteome</keyword>
<reference evidence="1 2" key="1">
    <citation type="submission" date="2016-10" db="EMBL/GenBank/DDBJ databases">
        <authorList>
            <person name="de Groot N.N."/>
        </authorList>
    </citation>
    <scope>NUCLEOTIDE SEQUENCE [LARGE SCALE GENOMIC DNA]</scope>
    <source>
        <strain evidence="1">1</strain>
    </source>
</reference>
<organism evidence="1 2">
    <name type="scientific">Nitrosomonas mobilis</name>
    <dbReference type="NCBI Taxonomy" id="51642"/>
    <lineage>
        <taxon>Bacteria</taxon>
        <taxon>Pseudomonadati</taxon>
        <taxon>Pseudomonadota</taxon>
        <taxon>Betaproteobacteria</taxon>
        <taxon>Nitrosomonadales</taxon>
        <taxon>Nitrosomonadaceae</taxon>
        <taxon>Nitrosomonas</taxon>
    </lineage>
</organism>
<accession>A0A1G5SG63</accession>
<dbReference type="AlphaFoldDB" id="A0A1G5SG63"/>